<reference evidence="2" key="1">
    <citation type="journal article" date="2022" name="Int. J. Mol. Sci.">
        <title>Draft Genome of Tanacetum Coccineum: Genomic Comparison of Closely Related Tanacetum-Family Plants.</title>
        <authorList>
            <person name="Yamashiro T."/>
            <person name="Shiraishi A."/>
            <person name="Nakayama K."/>
            <person name="Satake H."/>
        </authorList>
    </citation>
    <scope>NUCLEOTIDE SEQUENCE</scope>
</reference>
<evidence type="ECO:0000313" key="2">
    <source>
        <dbReference type="EMBL" id="GJT70752.1"/>
    </source>
</evidence>
<dbReference type="EMBL" id="BQNB010018106">
    <property type="protein sequence ID" value="GJT70752.1"/>
    <property type="molecule type" value="Genomic_DNA"/>
</dbReference>
<gene>
    <name evidence="2" type="ORF">Tco_1030038</name>
</gene>
<organism evidence="2 3">
    <name type="scientific">Tanacetum coccineum</name>
    <dbReference type="NCBI Taxonomy" id="301880"/>
    <lineage>
        <taxon>Eukaryota</taxon>
        <taxon>Viridiplantae</taxon>
        <taxon>Streptophyta</taxon>
        <taxon>Embryophyta</taxon>
        <taxon>Tracheophyta</taxon>
        <taxon>Spermatophyta</taxon>
        <taxon>Magnoliopsida</taxon>
        <taxon>eudicotyledons</taxon>
        <taxon>Gunneridae</taxon>
        <taxon>Pentapetalae</taxon>
        <taxon>asterids</taxon>
        <taxon>campanulids</taxon>
        <taxon>Asterales</taxon>
        <taxon>Asteraceae</taxon>
        <taxon>Asteroideae</taxon>
        <taxon>Anthemideae</taxon>
        <taxon>Anthemidinae</taxon>
        <taxon>Tanacetum</taxon>
    </lineage>
</organism>
<name>A0ABQ5G6X8_9ASTR</name>
<feature type="region of interest" description="Disordered" evidence="1">
    <location>
        <begin position="189"/>
        <end position="224"/>
    </location>
</feature>
<reference evidence="2" key="2">
    <citation type="submission" date="2022-01" db="EMBL/GenBank/DDBJ databases">
        <authorList>
            <person name="Yamashiro T."/>
            <person name="Shiraishi A."/>
            <person name="Satake H."/>
            <person name="Nakayama K."/>
        </authorList>
    </citation>
    <scope>NUCLEOTIDE SEQUENCE</scope>
</reference>
<evidence type="ECO:0000256" key="1">
    <source>
        <dbReference type="SAM" id="MobiDB-lite"/>
    </source>
</evidence>
<dbReference type="Proteomes" id="UP001151760">
    <property type="component" value="Unassembled WGS sequence"/>
</dbReference>
<evidence type="ECO:0000313" key="3">
    <source>
        <dbReference type="Proteomes" id="UP001151760"/>
    </source>
</evidence>
<feature type="compositionally biased region" description="Basic and acidic residues" evidence="1">
    <location>
        <begin position="192"/>
        <end position="208"/>
    </location>
</feature>
<protein>
    <submittedName>
        <fullName evidence="2">Uncharacterized protein</fullName>
    </submittedName>
</protein>
<proteinExistence type="predicted"/>
<keyword evidence="3" id="KW-1185">Reference proteome</keyword>
<accession>A0ABQ5G6X8</accession>
<sequence>MAALQYKDDHNKIAYLGGGNRLRGLHRYPQLFGPLSIKVRFDTWPHPVVLDVLVKHLGTSFSPNAAGSHNLVATIDSCGPKSGSWNQFPSSIATSPYLFCRLDSDTISHSLYYRVADWEMLRTTKNRFLMYPRFLQMIVAIETADRTPRPTFGFTRKLFANMKFKWEGQPMPLTPLMLAIAAAGDAAVEENAAAHEADGSTAEAHPEPHSPPVSPVRELTPEGS</sequence>
<comment type="caution">
    <text evidence="2">The sequence shown here is derived from an EMBL/GenBank/DDBJ whole genome shotgun (WGS) entry which is preliminary data.</text>
</comment>